<reference evidence="2 3" key="1">
    <citation type="submission" date="2023-08" db="EMBL/GenBank/DDBJ databases">
        <title>Arthrobacter horti sp. nov., isolated from forest soil.</title>
        <authorList>
            <person name="Park M."/>
        </authorList>
    </citation>
    <scope>NUCLEOTIDE SEQUENCE [LARGE SCALE GENOMIC DNA]</scope>
    <source>
        <strain evidence="2 3">YJM1</strain>
    </source>
</reference>
<keyword evidence="1" id="KW-0472">Membrane</keyword>
<gene>
    <name evidence="2" type="ORF">Q9R02_13540</name>
</gene>
<protein>
    <submittedName>
        <fullName evidence="2">YoaK family protein</fullName>
    </submittedName>
</protein>
<dbReference type="Pfam" id="PF06912">
    <property type="entry name" value="DUF1275"/>
    <property type="match status" value="1"/>
</dbReference>
<feature type="transmembrane region" description="Helical" evidence="1">
    <location>
        <begin position="12"/>
        <end position="35"/>
    </location>
</feature>
<evidence type="ECO:0000313" key="3">
    <source>
        <dbReference type="Proteomes" id="UP001232725"/>
    </source>
</evidence>
<evidence type="ECO:0000313" key="2">
    <source>
        <dbReference type="EMBL" id="MDP5228183.1"/>
    </source>
</evidence>
<feature type="transmembrane region" description="Helical" evidence="1">
    <location>
        <begin position="91"/>
        <end position="117"/>
    </location>
</feature>
<evidence type="ECO:0000256" key="1">
    <source>
        <dbReference type="SAM" id="Phobius"/>
    </source>
</evidence>
<dbReference type="EMBL" id="JAVALS010000011">
    <property type="protein sequence ID" value="MDP5228183.1"/>
    <property type="molecule type" value="Genomic_DNA"/>
</dbReference>
<dbReference type="PANTHER" id="PTHR37314">
    <property type="entry name" value="SLR0142 PROTEIN"/>
    <property type="match status" value="1"/>
</dbReference>
<keyword evidence="1" id="KW-1133">Transmembrane helix</keyword>
<keyword evidence="3" id="KW-1185">Reference proteome</keyword>
<sequence length="214" mass="21989">MAASLPWRGILYAGGLSAVAGFIDAVAYIHLGGYFVSFMSGNTTRASSDLVHGSLTGAGLALGLIGFFSLGVVLSTLAFRNAGTRRLPAVLATTTALIALAALLPALSAGVVVPPLLAMAMGVVNTSYTRNGEVSIALTYMTGTLVKTGQHFAAALTGAEPHGVWLRHFTLWSMIAAGAVVGAVSYSLTGLTSLWFAAAMLLCWTTVALRRAQA</sequence>
<comment type="caution">
    <text evidence="2">The sequence shown here is derived from an EMBL/GenBank/DDBJ whole genome shotgun (WGS) entry which is preliminary data.</text>
</comment>
<keyword evidence="1" id="KW-0812">Transmembrane</keyword>
<feature type="transmembrane region" description="Helical" evidence="1">
    <location>
        <begin position="55"/>
        <end position="79"/>
    </location>
</feature>
<accession>A0ABT9IRI5</accession>
<feature type="transmembrane region" description="Helical" evidence="1">
    <location>
        <begin position="169"/>
        <end position="188"/>
    </location>
</feature>
<dbReference type="InterPro" id="IPR010699">
    <property type="entry name" value="DUF1275"/>
</dbReference>
<dbReference type="RefSeq" id="WP_305997231.1">
    <property type="nucleotide sequence ID" value="NZ_JAVALS010000011.1"/>
</dbReference>
<organism evidence="2 3">
    <name type="scientific">Arthrobacter horti</name>
    <dbReference type="NCBI Taxonomy" id="3068273"/>
    <lineage>
        <taxon>Bacteria</taxon>
        <taxon>Bacillati</taxon>
        <taxon>Actinomycetota</taxon>
        <taxon>Actinomycetes</taxon>
        <taxon>Micrococcales</taxon>
        <taxon>Micrococcaceae</taxon>
        <taxon>Arthrobacter</taxon>
    </lineage>
</organism>
<proteinExistence type="predicted"/>
<dbReference type="PANTHER" id="PTHR37314:SF4">
    <property type="entry name" value="UPF0700 TRANSMEMBRANE PROTEIN YOAK"/>
    <property type="match status" value="1"/>
</dbReference>
<dbReference type="Proteomes" id="UP001232725">
    <property type="component" value="Unassembled WGS sequence"/>
</dbReference>
<name>A0ABT9IRI5_9MICC</name>